<evidence type="ECO:0000256" key="5">
    <source>
        <dbReference type="ARBA" id="ARBA00023136"/>
    </source>
</evidence>
<evidence type="ECO:0000313" key="11">
    <source>
        <dbReference type="Proteomes" id="UP000316079"/>
    </source>
</evidence>
<comment type="caution">
    <text evidence="9">Lacks conserved residue(s) required for the propagation of feature annotation.</text>
</comment>
<feature type="non-terminal residue" evidence="10">
    <location>
        <position position="1"/>
    </location>
</feature>
<accession>A0A553RLR8</accession>
<keyword evidence="5" id="KW-0472">Membrane</keyword>
<dbReference type="PANTHER" id="PTHR22722">
    <property type="entry name" value="LOW-DENSITY LIPOPROTEIN RECEPTOR-RELATED PROTEIN 2-RELATED"/>
    <property type="match status" value="1"/>
</dbReference>
<dbReference type="SUPFAM" id="SSF57424">
    <property type="entry name" value="LDL receptor-like module"/>
    <property type="match status" value="1"/>
</dbReference>
<keyword evidence="4" id="KW-1133">Transmembrane helix</keyword>
<evidence type="ECO:0000256" key="2">
    <source>
        <dbReference type="ARBA" id="ARBA00022692"/>
    </source>
</evidence>
<protein>
    <submittedName>
        <fullName evidence="10">Uncharacterized protein</fullName>
    </submittedName>
</protein>
<proteinExistence type="predicted"/>
<keyword evidence="11" id="KW-1185">Reference proteome</keyword>
<organism evidence="10 11">
    <name type="scientific">Danionella cerebrum</name>
    <dbReference type="NCBI Taxonomy" id="2873325"/>
    <lineage>
        <taxon>Eukaryota</taxon>
        <taxon>Metazoa</taxon>
        <taxon>Chordata</taxon>
        <taxon>Craniata</taxon>
        <taxon>Vertebrata</taxon>
        <taxon>Euteleostomi</taxon>
        <taxon>Actinopterygii</taxon>
        <taxon>Neopterygii</taxon>
        <taxon>Teleostei</taxon>
        <taxon>Ostariophysi</taxon>
        <taxon>Cypriniformes</taxon>
        <taxon>Danionidae</taxon>
        <taxon>Danioninae</taxon>
        <taxon>Danionella</taxon>
    </lineage>
</organism>
<keyword evidence="8" id="KW-0325">Glycoprotein</keyword>
<dbReference type="GO" id="GO:0043235">
    <property type="term" value="C:receptor complex"/>
    <property type="evidence" value="ECO:0007669"/>
    <property type="project" value="TreeGrafter"/>
</dbReference>
<keyword evidence="2" id="KW-0812">Transmembrane</keyword>
<dbReference type="PROSITE" id="PS50068">
    <property type="entry name" value="LDLRA_2"/>
    <property type="match status" value="1"/>
</dbReference>
<evidence type="ECO:0000313" key="10">
    <source>
        <dbReference type="EMBL" id="TRZ03127.1"/>
    </source>
</evidence>
<dbReference type="InterPro" id="IPR051221">
    <property type="entry name" value="LDLR-related"/>
</dbReference>
<dbReference type="PROSITE" id="PS01209">
    <property type="entry name" value="LDLRA_1"/>
    <property type="match status" value="1"/>
</dbReference>
<feature type="disulfide bond" evidence="9">
    <location>
        <begin position="30"/>
        <end position="42"/>
    </location>
</feature>
<name>A0A553RLR8_9TELE</name>
<sequence length="85" mass="9608">PQGAECQCPSEGRWYLADNKHCIHDNGTRCQPGQFTCMNGRCIRAQWKCDNDDDCGDGSDELERVCGERCYAMLVSVKHNFKFSA</sequence>
<comment type="caution">
    <text evidence="10">The sequence shown here is derived from an EMBL/GenBank/DDBJ whole genome shotgun (WGS) entry which is preliminary data.</text>
</comment>
<gene>
    <name evidence="10" type="ORF">DNTS_021918</name>
</gene>
<evidence type="ECO:0000256" key="6">
    <source>
        <dbReference type="ARBA" id="ARBA00023157"/>
    </source>
</evidence>
<reference evidence="10 11" key="1">
    <citation type="journal article" date="2019" name="Sci. Data">
        <title>Hybrid genome assembly and annotation of Danionella translucida.</title>
        <authorList>
            <person name="Kadobianskyi M."/>
            <person name="Schulze L."/>
            <person name="Schuelke M."/>
            <person name="Judkewitz B."/>
        </authorList>
    </citation>
    <scope>NUCLEOTIDE SEQUENCE [LARGE SCALE GENOMIC DNA]</scope>
    <source>
        <strain evidence="10 11">Bolton</strain>
    </source>
</reference>
<dbReference type="GO" id="GO:0006898">
    <property type="term" value="P:receptor-mediated endocytosis"/>
    <property type="evidence" value="ECO:0007669"/>
    <property type="project" value="TreeGrafter"/>
</dbReference>
<dbReference type="STRING" id="623744.A0A553RLR8"/>
<evidence type="ECO:0000256" key="1">
    <source>
        <dbReference type="ARBA" id="ARBA00004167"/>
    </source>
</evidence>
<dbReference type="SMART" id="SM00192">
    <property type="entry name" value="LDLa"/>
    <property type="match status" value="1"/>
</dbReference>
<evidence type="ECO:0000256" key="3">
    <source>
        <dbReference type="ARBA" id="ARBA00022737"/>
    </source>
</evidence>
<evidence type="ECO:0000256" key="8">
    <source>
        <dbReference type="ARBA" id="ARBA00023180"/>
    </source>
</evidence>
<keyword evidence="7" id="KW-0675">Receptor</keyword>
<dbReference type="PANTHER" id="PTHR22722:SF11">
    <property type="entry name" value="LOW-DENSITY LIPOPROTEIN RECEPTOR-RELATED PROTEIN 2"/>
    <property type="match status" value="1"/>
</dbReference>
<dbReference type="Proteomes" id="UP000316079">
    <property type="component" value="Unassembled WGS sequence"/>
</dbReference>
<dbReference type="AlphaFoldDB" id="A0A553RLR8"/>
<dbReference type="GO" id="GO:0042562">
    <property type="term" value="F:hormone binding"/>
    <property type="evidence" value="ECO:0007669"/>
    <property type="project" value="TreeGrafter"/>
</dbReference>
<dbReference type="InterPro" id="IPR002172">
    <property type="entry name" value="LDrepeatLR_classA_rpt"/>
</dbReference>
<dbReference type="Gene3D" id="4.10.400.10">
    <property type="entry name" value="Low-density Lipoprotein Receptor"/>
    <property type="match status" value="1"/>
</dbReference>
<dbReference type="EMBL" id="SRMA01015486">
    <property type="protein sequence ID" value="TRZ03127.1"/>
    <property type="molecule type" value="Genomic_DNA"/>
</dbReference>
<evidence type="ECO:0000256" key="9">
    <source>
        <dbReference type="PROSITE-ProRule" id="PRU00124"/>
    </source>
</evidence>
<dbReference type="InterPro" id="IPR023415">
    <property type="entry name" value="LDLR_class-A_CS"/>
</dbReference>
<dbReference type="Pfam" id="PF00057">
    <property type="entry name" value="Ldl_recept_a"/>
    <property type="match status" value="1"/>
</dbReference>
<dbReference type="FunFam" id="4.10.400.10:FF:000001">
    <property type="entry name" value="Low-density lipoprotein receptor-related protein 1"/>
    <property type="match status" value="1"/>
</dbReference>
<evidence type="ECO:0000256" key="7">
    <source>
        <dbReference type="ARBA" id="ARBA00023170"/>
    </source>
</evidence>
<feature type="disulfide bond" evidence="9">
    <location>
        <begin position="37"/>
        <end position="55"/>
    </location>
</feature>
<keyword evidence="6 9" id="KW-1015">Disulfide bond</keyword>
<evidence type="ECO:0000256" key="4">
    <source>
        <dbReference type="ARBA" id="ARBA00022989"/>
    </source>
</evidence>
<comment type="subcellular location">
    <subcellularLocation>
        <location evidence="1">Membrane</location>
        <topology evidence="1">Single-pass membrane protein</topology>
    </subcellularLocation>
</comment>
<dbReference type="InterPro" id="IPR036055">
    <property type="entry name" value="LDL_receptor-like_sf"/>
</dbReference>
<keyword evidence="3" id="KW-0677">Repeat</keyword>
<dbReference type="GO" id="GO:0016324">
    <property type="term" value="C:apical plasma membrane"/>
    <property type="evidence" value="ECO:0007669"/>
    <property type="project" value="TreeGrafter"/>
</dbReference>